<organism evidence="1 2">
    <name type="scientific">Lasiodiplodia mahajangana</name>
    <dbReference type="NCBI Taxonomy" id="1108764"/>
    <lineage>
        <taxon>Eukaryota</taxon>
        <taxon>Fungi</taxon>
        <taxon>Dikarya</taxon>
        <taxon>Ascomycota</taxon>
        <taxon>Pezizomycotina</taxon>
        <taxon>Dothideomycetes</taxon>
        <taxon>Dothideomycetes incertae sedis</taxon>
        <taxon>Botryosphaeriales</taxon>
        <taxon>Botryosphaeriaceae</taxon>
        <taxon>Lasiodiplodia</taxon>
    </lineage>
</organism>
<evidence type="ECO:0000313" key="2">
    <source>
        <dbReference type="Proteomes" id="UP001153332"/>
    </source>
</evidence>
<dbReference type="EMBL" id="JAPUUL010000674">
    <property type="protein sequence ID" value="KAJ8129741.1"/>
    <property type="molecule type" value="Genomic_DNA"/>
</dbReference>
<name>A0ACC2JQG5_9PEZI</name>
<proteinExistence type="predicted"/>
<accession>A0ACC2JQG5</accession>
<dbReference type="Proteomes" id="UP001153332">
    <property type="component" value="Unassembled WGS sequence"/>
</dbReference>
<comment type="caution">
    <text evidence="1">The sequence shown here is derived from an EMBL/GenBank/DDBJ whole genome shotgun (WGS) entry which is preliminary data.</text>
</comment>
<reference evidence="1" key="1">
    <citation type="submission" date="2022-12" db="EMBL/GenBank/DDBJ databases">
        <title>Genome Sequence of Lasiodiplodia mahajangana.</title>
        <authorList>
            <person name="Buettner E."/>
        </authorList>
    </citation>
    <scope>NUCLEOTIDE SEQUENCE</scope>
    <source>
        <strain evidence="1">VT137</strain>
    </source>
</reference>
<sequence>MNLHWDGGGSGRRVPSPLKRTYDVIEDDTSDSGSPPKRLPTSTSVGFTYTQTSSPHSTVYHDLPNQISQQHRGEQLRPQLQVERPLFDTCLGLIQLESVQVRPGYINTSETHVKLDPRANLVILRHPHLNQYIGMIEGVNAAIIATLLTTGKVGLFATIQHPNYLKVLAYASRSDCEEIGDLLFAHDCFLQQPEAYDQTTTYYNPQLLTRPGQELDFPHTETPSLSPRNHSLSSLEKDKVNQLFESAVVPTTFTEAEVSPLLNTKLKEHQLKALSMMFEKESGILAGSEFPALWTEMQNQCSSAPMYYNTVSETKHTSRPSLCRGGLLADEMGLGKTLTILALIAGSLDRDDPRVGPGPHPTLIVAPLSTLPNWEDQIRRHFKFESIQFTTYQGPLRRKKNTSLGENDIVLTTYDTMRADYSVLFPESNNKGKKRKSSDGMLHNILWKRVVLDEAHIIRNRNSRVFIAACKLKAQHRWCVSGTPIQNSIEDLGALIEFLRVSPFDTPSAFRRFSSYPAGGRDSMFWDRLKRLVQCTSLRRTKESIGASLKLPPRREIEHPVDLTSEERRIYDLTKRHFSTSLDSGKSSVNAFNLLLRLRQVCNHGRDLLPKSLQGWLDQAFQYMDPITPPLGLTCEACEALIFDERLICGSLPCLHQICKSCFGVGDIDEGITPTCPLCKNSSSKPRSSGSGDSARADSVSSSPLEYIPSSKVEALIKNLRDDNEEQRRQGNTPPKSLVFSEWTSMLDLIGNALTMNKFIFRRLDGSLSLTQRRQVLSEFRDDQRCTVLLATLRCAGVGSNSLDLTMASRVHLIEPGWNPMLEQQALDRVHRLGQTKEVASIRYIVQGSDSIEKYIQKVQVSKNEMITSSLDGSNSDRTQIIKDILHDFRETVDFET</sequence>
<protein>
    <submittedName>
        <fullName evidence="1">Uncharacterized protein</fullName>
    </submittedName>
</protein>
<keyword evidence="2" id="KW-1185">Reference proteome</keyword>
<gene>
    <name evidence="1" type="ORF">O1611_g3887</name>
</gene>
<evidence type="ECO:0000313" key="1">
    <source>
        <dbReference type="EMBL" id="KAJ8129741.1"/>
    </source>
</evidence>